<dbReference type="InterPro" id="IPR032466">
    <property type="entry name" value="Metal_Hydrolase"/>
</dbReference>
<dbReference type="Gene3D" id="3.20.20.140">
    <property type="entry name" value="Metal-dependent hydrolases"/>
    <property type="match status" value="1"/>
</dbReference>
<dbReference type="GO" id="GO:0005737">
    <property type="term" value="C:cytoplasm"/>
    <property type="evidence" value="ECO:0007669"/>
    <property type="project" value="TreeGrafter"/>
</dbReference>
<accession>A0A1W1Y290</accession>
<name>A0A1W1Y290_9BURK</name>
<dbReference type="Pfam" id="PF04909">
    <property type="entry name" value="Amidohydro_2"/>
    <property type="match status" value="1"/>
</dbReference>
<dbReference type="SUPFAM" id="SSF51556">
    <property type="entry name" value="Metallo-dependent hydrolases"/>
    <property type="match status" value="1"/>
</dbReference>
<dbReference type="InterPro" id="IPR032465">
    <property type="entry name" value="ACMSD"/>
</dbReference>
<dbReference type="STRING" id="1938817.SAMN06296008_101124"/>
<protein>
    <submittedName>
        <fullName evidence="4">Aminocarboxymuconate-semialdehyde decarboxylase</fullName>
    </submittedName>
</protein>
<evidence type="ECO:0000256" key="1">
    <source>
        <dbReference type="ARBA" id="ARBA00023239"/>
    </source>
</evidence>
<dbReference type="PROSITE" id="PS51318">
    <property type="entry name" value="TAT"/>
    <property type="match status" value="1"/>
</dbReference>
<keyword evidence="5" id="KW-1185">Reference proteome</keyword>
<dbReference type="PANTHER" id="PTHR21240">
    <property type="entry name" value="2-AMINO-3-CARBOXYLMUCONATE-6-SEMIALDEHYDE DECARBOXYLASE"/>
    <property type="match status" value="1"/>
</dbReference>
<organism evidence="4 5">
    <name type="scientific">Polynucleobacter kasalickyi</name>
    <dbReference type="NCBI Taxonomy" id="1938817"/>
    <lineage>
        <taxon>Bacteria</taxon>
        <taxon>Pseudomonadati</taxon>
        <taxon>Pseudomonadota</taxon>
        <taxon>Betaproteobacteria</taxon>
        <taxon>Burkholderiales</taxon>
        <taxon>Burkholderiaceae</taxon>
        <taxon>Polynucleobacter</taxon>
    </lineage>
</organism>
<feature type="domain" description="Amidohydrolase-related" evidence="3">
    <location>
        <begin position="77"/>
        <end position="391"/>
    </location>
</feature>
<keyword evidence="1" id="KW-0456">Lyase</keyword>
<feature type="region of interest" description="Disordered" evidence="2">
    <location>
        <begin position="46"/>
        <end position="66"/>
    </location>
</feature>
<dbReference type="Proteomes" id="UP000192708">
    <property type="component" value="Unassembled WGS sequence"/>
</dbReference>
<dbReference type="EMBL" id="FWXJ01000001">
    <property type="protein sequence ID" value="SMC30272.1"/>
    <property type="molecule type" value="Genomic_DNA"/>
</dbReference>
<dbReference type="PANTHER" id="PTHR21240:SF28">
    <property type="entry name" value="ISO-OROTATE DECARBOXYLASE (EUROFUNG)"/>
    <property type="match status" value="1"/>
</dbReference>
<dbReference type="InterPro" id="IPR006680">
    <property type="entry name" value="Amidohydro-rel"/>
</dbReference>
<reference evidence="4 5" key="1">
    <citation type="submission" date="2017-04" db="EMBL/GenBank/DDBJ databases">
        <authorList>
            <person name="Afonso C.L."/>
            <person name="Miller P.J."/>
            <person name="Scott M.A."/>
            <person name="Spackman E."/>
            <person name="Goraichik I."/>
            <person name="Dimitrov K.M."/>
            <person name="Suarez D.L."/>
            <person name="Swayne D.E."/>
        </authorList>
    </citation>
    <scope>NUCLEOTIDE SEQUENCE [LARGE SCALE GENOMIC DNA]</scope>
    <source>
        <strain evidence="4 5">VK13</strain>
    </source>
</reference>
<dbReference type="InterPro" id="IPR006311">
    <property type="entry name" value="TAT_signal"/>
</dbReference>
<evidence type="ECO:0000313" key="4">
    <source>
        <dbReference type="EMBL" id="SMC30272.1"/>
    </source>
</evidence>
<gene>
    <name evidence="4" type="ORF">SAMN06296008_101124</name>
</gene>
<dbReference type="GO" id="GO:0019748">
    <property type="term" value="P:secondary metabolic process"/>
    <property type="evidence" value="ECO:0007669"/>
    <property type="project" value="TreeGrafter"/>
</dbReference>
<dbReference type="AlphaFoldDB" id="A0A1W1Y290"/>
<dbReference type="OrthoDB" id="8673173at2"/>
<evidence type="ECO:0000313" key="5">
    <source>
        <dbReference type="Proteomes" id="UP000192708"/>
    </source>
</evidence>
<dbReference type="RefSeq" id="WP_084281922.1">
    <property type="nucleotide sequence ID" value="NZ_FWXJ01000001.1"/>
</dbReference>
<proteinExistence type="predicted"/>
<dbReference type="GO" id="GO:0016831">
    <property type="term" value="F:carboxy-lyase activity"/>
    <property type="evidence" value="ECO:0007669"/>
    <property type="project" value="InterPro"/>
</dbReference>
<evidence type="ECO:0000256" key="2">
    <source>
        <dbReference type="SAM" id="MobiDB-lite"/>
    </source>
</evidence>
<evidence type="ECO:0000259" key="3">
    <source>
        <dbReference type="Pfam" id="PF04909"/>
    </source>
</evidence>
<dbReference type="PROSITE" id="PS51257">
    <property type="entry name" value="PROKAR_LIPOPROTEIN"/>
    <property type="match status" value="1"/>
</dbReference>
<dbReference type="GO" id="GO:0016787">
    <property type="term" value="F:hydrolase activity"/>
    <property type="evidence" value="ECO:0007669"/>
    <property type="project" value="InterPro"/>
</dbReference>
<sequence>MTSRRSFIKNSVFSGIAFCSCGMLDRAFAQYPLTEEQKRLVAITKDAGNDPKNNYRHPNMGNKRKPTFIDGRRINTIDTHAHCFFPEAVALAGEGANINASVKGGPQHYIPMSNREAVQYRLDTMDAMGIDMQVLSVNVFWYNKTREVATEICRINNENLAALCMAHPGRFAAFGSIAMQFPDLAVKQLEALMKMPGMKGAAIQAKMLETDYSHPMFEPVLAKAEELGAVLFMHPQSTPQLANRFKGNGWLSNTIGNPLDTTIALEHLIFDGTLDKFPNLKILAPHGGGFLGSYAPRMDVTCFISPTNCDPKIVLKKKPTDYLKQIYFDSLVFTPEALRHLVAEVGASQVMIGTDQPIPWNDDPITHILSTPLSNKEKAQILGLNAAQLLKVQGIF</sequence>